<dbReference type="GO" id="GO:0016758">
    <property type="term" value="F:hexosyltransferase activity"/>
    <property type="evidence" value="ECO:0007669"/>
    <property type="project" value="UniProtKB-ARBA"/>
</dbReference>
<protein>
    <submittedName>
        <fullName evidence="2">Glycosyltransferase family 2 protein</fullName>
    </submittedName>
</protein>
<evidence type="ECO:0000313" key="2">
    <source>
        <dbReference type="EMBL" id="RHB36323.1"/>
    </source>
</evidence>
<feature type="domain" description="Glycosyltransferase 2-like" evidence="1">
    <location>
        <begin position="13"/>
        <end position="170"/>
    </location>
</feature>
<dbReference type="InterPro" id="IPR001173">
    <property type="entry name" value="Glyco_trans_2-like"/>
</dbReference>
<dbReference type="PANTHER" id="PTHR22916:SF3">
    <property type="entry name" value="UDP-GLCNAC:BETAGAL BETA-1,3-N-ACETYLGLUCOSAMINYLTRANSFERASE-LIKE PROTEIN 1"/>
    <property type="match status" value="1"/>
</dbReference>
<dbReference type="RefSeq" id="WP_122201141.1">
    <property type="nucleotide sequence ID" value="NZ_CABJFV010000004.1"/>
</dbReference>
<dbReference type="Proteomes" id="UP000284379">
    <property type="component" value="Unassembled WGS sequence"/>
</dbReference>
<dbReference type="PANTHER" id="PTHR22916">
    <property type="entry name" value="GLYCOSYLTRANSFERASE"/>
    <property type="match status" value="1"/>
</dbReference>
<proteinExistence type="predicted"/>
<evidence type="ECO:0000259" key="1">
    <source>
        <dbReference type="Pfam" id="PF00535"/>
    </source>
</evidence>
<name>A0A413VRY1_9BACE</name>
<accession>A0A413VRY1</accession>
<dbReference type="InterPro" id="IPR029044">
    <property type="entry name" value="Nucleotide-diphossugar_trans"/>
</dbReference>
<dbReference type="AlphaFoldDB" id="A0A413VRY1"/>
<dbReference type="Pfam" id="PF00535">
    <property type="entry name" value="Glycos_transf_2"/>
    <property type="match status" value="1"/>
</dbReference>
<reference evidence="2 3" key="1">
    <citation type="submission" date="2018-08" db="EMBL/GenBank/DDBJ databases">
        <title>A genome reference for cultivated species of the human gut microbiota.</title>
        <authorList>
            <person name="Zou Y."/>
            <person name="Xue W."/>
            <person name="Luo G."/>
        </authorList>
    </citation>
    <scope>NUCLEOTIDE SEQUENCE [LARGE SCALE GENOMIC DNA]</scope>
    <source>
        <strain evidence="2 3">AM40-30BH</strain>
    </source>
</reference>
<sequence length="324" mass="38352">MDTTAYSRTSKVSIIVPMYNAASFLKETLDSILNQTFTDFELLLIDDCSKDNTLEIANSFSDPRIYIVKNEKNLGAGGTRNKGIKLAQSTYIAFCDADDIMFPNRLEEQYNFMEQHPDIDICGSFVKLINKQGDITGKFTFPVKHDKIAVEMFLRCAFQQSTAFIRRQSFKQSGLEYKENHYAEDYDLWANAIKRLKFHVIPHFLMYYKISDSQISSISFDKQQRDAYLVYKQMMEDLGVRYNEHIIELHYELAHRKRKTFPEEWIKEYEIFCRECLLRNKSVKLYKDKLWRQAIIHNYKKSQYLLHNKIVATIKAFFKFKLLK</sequence>
<comment type="caution">
    <text evidence="2">The sequence shown here is derived from an EMBL/GenBank/DDBJ whole genome shotgun (WGS) entry which is preliminary data.</text>
</comment>
<dbReference type="EMBL" id="QSGO01000004">
    <property type="protein sequence ID" value="RHB36323.1"/>
    <property type="molecule type" value="Genomic_DNA"/>
</dbReference>
<dbReference type="Gene3D" id="3.90.550.10">
    <property type="entry name" value="Spore Coat Polysaccharide Biosynthesis Protein SpsA, Chain A"/>
    <property type="match status" value="1"/>
</dbReference>
<organism evidence="2 3">
    <name type="scientific">Bacteroides nordii</name>
    <dbReference type="NCBI Taxonomy" id="291645"/>
    <lineage>
        <taxon>Bacteria</taxon>
        <taxon>Pseudomonadati</taxon>
        <taxon>Bacteroidota</taxon>
        <taxon>Bacteroidia</taxon>
        <taxon>Bacteroidales</taxon>
        <taxon>Bacteroidaceae</taxon>
        <taxon>Bacteroides</taxon>
    </lineage>
</organism>
<evidence type="ECO:0000313" key="3">
    <source>
        <dbReference type="Proteomes" id="UP000284379"/>
    </source>
</evidence>
<dbReference type="CDD" id="cd00761">
    <property type="entry name" value="Glyco_tranf_GTA_type"/>
    <property type="match status" value="1"/>
</dbReference>
<gene>
    <name evidence="2" type="ORF">DW888_06680</name>
</gene>
<dbReference type="SUPFAM" id="SSF53448">
    <property type="entry name" value="Nucleotide-diphospho-sugar transferases"/>
    <property type="match status" value="1"/>
</dbReference>
<keyword evidence="2" id="KW-0808">Transferase</keyword>